<protein>
    <recommendedName>
        <fullName evidence="2">non-specific serine/threonine protein kinase</fullName>
        <ecNumber evidence="2">2.7.11.1</ecNumber>
    </recommendedName>
</protein>
<comment type="catalytic activity">
    <reaction evidence="9">
        <text>L-threonyl-[protein] + ATP = O-phospho-L-threonyl-[protein] + ADP + H(+)</text>
        <dbReference type="Rhea" id="RHEA:46608"/>
        <dbReference type="Rhea" id="RHEA-COMP:11060"/>
        <dbReference type="Rhea" id="RHEA-COMP:11605"/>
        <dbReference type="ChEBI" id="CHEBI:15378"/>
        <dbReference type="ChEBI" id="CHEBI:30013"/>
        <dbReference type="ChEBI" id="CHEBI:30616"/>
        <dbReference type="ChEBI" id="CHEBI:61977"/>
        <dbReference type="ChEBI" id="CHEBI:456216"/>
        <dbReference type="EC" id="2.7.11.1"/>
    </reaction>
</comment>
<dbReference type="SUPFAM" id="SSF103243">
    <property type="entry name" value="KA1-like"/>
    <property type="match status" value="1"/>
</dbReference>
<evidence type="ECO:0000313" key="14">
    <source>
        <dbReference type="Proteomes" id="UP001249851"/>
    </source>
</evidence>
<dbReference type="PANTHER" id="PTHR24346:SF110">
    <property type="entry name" value="NON-SPECIFIC SERINE_THREONINE PROTEIN KINASE"/>
    <property type="match status" value="1"/>
</dbReference>
<reference evidence="13" key="1">
    <citation type="journal article" date="2023" name="G3 (Bethesda)">
        <title>Whole genome assembly and annotation of the endangered Caribbean coral Acropora cervicornis.</title>
        <authorList>
            <person name="Selwyn J.D."/>
            <person name="Vollmer S.V."/>
        </authorList>
    </citation>
    <scope>NUCLEOTIDE SEQUENCE</scope>
    <source>
        <strain evidence="13">K2</strain>
    </source>
</reference>
<dbReference type="Pfam" id="PF21147">
    <property type="entry name" value="AMPK_alpha_AID"/>
    <property type="match status" value="1"/>
</dbReference>
<dbReference type="SUPFAM" id="SSF56112">
    <property type="entry name" value="Protein kinase-like (PK-like)"/>
    <property type="match status" value="1"/>
</dbReference>
<dbReference type="Pfam" id="PF16579">
    <property type="entry name" value="AdenylateSensor"/>
    <property type="match status" value="1"/>
</dbReference>
<accession>A0AAD9QYR0</accession>
<dbReference type="GO" id="GO:0004679">
    <property type="term" value="F:AMP-activated protein kinase activity"/>
    <property type="evidence" value="ECO:0007669"/>
    <property type="project" value="UniProtKB-ARBA"/>
</dbReference>
<evidence type="ECO:0000256" key="1">
    <source>
        <dbReference type="ARBA" id="ARBA00006234"/>
    </source>
</evidence>
<dbReference type="InterPro" id="IPR032270">
    <property type="entry name" value="AMPK_C"/>
</dbReference>
<feature type="binding site" evidence="11">
    <location>
        <position position="40"/>
    </location>
    <ligand>
        <name>ATP</name>
        <dbReference type="ChEBI" id="CHEBI:30616"/>
    </ligand>
</feature>
<evidence type="ECO:0000259" key="12">
    <source>
        <dbReference type="PROSITE" id="PS50011"/>
    </source>
</evidence>
<keyword evidence="8 11" id="KW-0067">ATP-binding</keyword>
<keyword evidence="5" id="KW-0808">Transferase</keyword>
<evidence type="ECO:0000256" key="2">
    <source>
        <dbReference type="ARBA" id="ARBA00012513"/>
    </source>
</evidence>
<dbReference type="EMBL" id="JARQWQ010000009">
    <property type="protein sequence ID" value="KAK2569541.1"/>
    <property type="molecule type" value="Genomic_DNA"/>
</dbReference>
<comment type="catalytic activity">
    <reaction evidence="10">
        <text>L-seryl-[protein] + ATP = O-phospho-L-seryl-[protein] + ADP + H(+)</text>
        <dbReference type="Rhea" id="RHEA:17989"/>
        <dbReference type="Rhea" id="RHEA-COMP:9863"/>
        <dbReference type="Rhea" id="RHEA-COMP:11604"/>
        <dbReference type="ChEBI" id="CHEBI:15378"/>
        <dbReference type="ChEBI" id="CHEBI:29999"/>
        <dbReference type="ChEBI" id="CHEBI:30616"/>
        <dbReference type="ChEBI" id="CHEBI:83421"/>
        <dbReference type="ChEBI" id="CHEBI:456216"/>
        <dbReference type="EC" id="2.7.11.1"/>
    </reaction>
</comment>
<proteinExistence type="inferred from homology"/>
<dbReference type="Gene3D" id="1.10.510.10">
    <property type="entry name" value="Transferase(Phosphotransferase) domain 1"/>
    <property type="match status" value="1"/>
</dbReference>
<dbReference type="GO" id="GO:0005524">
    <property type="term" value="F:ATP binding"/>
    <property type="evidence" value="ECO:0007669"/>
    <property type="project" value="UniProtKB-UniRule"/>
</dbReference>
<dbReference type="Gene3D" id="3.30.310.80">
    <property type="entry name" value="Kinase associated domain 1, KA1"/>
    <property type="match status" value="1"/>
</dbReference>
<gene>
    <name evidence="13" type="ORF">P5673_005362</name>
</gene>
<dbReference type="InterPro" id="IPR028375">
    <property type="entry name" value="KA1/Ssp2_C"/>
</dbReference>
<keyword evidence="14" id="KW-1185">Reference proteome</keyword>
<keyword evidence="4" id="KW-0597">Phosphoprotein</keyword>
<dbReference type="GO" id="GO:0035556">
    <property type="term" value="P:intracellular signal transduction"/>
    <property type="evidence" value="ECO:0007669"/>
    <property type="project" value="TreeGrafter"/>
</dbReference>
<keyword evidence="6 11" id="KW-0547">Nucleotide-binding</keyword>
<dbReference type="InterPro" id="IPR017441">
    <property type="entry name" value="Protein_kinase_ATP_BS"/>
</dbReference>
<comment type="similarity">
    <text evidence="1">Belongs to the protein kinase superfamily. CAMK Ser/Thr protein kinase family. SNF1 subfamily.</text>
</comment>
<feature type="domain" description="Protein kinase" evidence="12">
    <location>
        <begin position="11"/>
        <end position="204"/>
    </location>
</feature>
<evidence type="ECO:0000256" key="6">
    <source>
        <dbReference type="ARBA" id="ARBA00022741"/>
    </source>
</evidence>
<sequence length="472" mass="53281">MTTAKLCIGNYVLGTTLGVGTFGKVKMAVHQLTGHKVAVKILNRQKIKNLDVVGKIRREIQNLKLFRHPHIIKLYQVISTPSDIFMVMEYVSGGELFDYILKHGKVCTIKEKSLRTEFCLLINQLYAGPEVDIWSCGVILYALLCGSLPFDDEHIPTLFKKIKGGVFYVPSHLSPETSSLLSSMLQVDPMKRATMQQIKDHDWFRKDLPVYLFPSALLESDIIDQECLAQVCEKLNCHETDVRWAIKNGDPHDQLKIAYHLILDNKRMKLLGEGKHVQDFYSSISPPITTFLVKDTPSFVTTDASIEGSSSQVDGTKPGSAPLPTMPSKKIPYVRLALGKRPKWHLGIRSQSKPNDIMGEVYRAMMSLGYEWKIINPFHLRVLNHNKMTGKFTKIGLQLYQVDHKSYLLDFKSLPTMDAPEHPESSRKSSANSSYSSLKDSDYSATFHAHNGQHHTLEFMEMCANLIIALAC</sequence>
<dbReference type="Gene3D" id="3.30.200.20">
    <property type="entry name" value="Phosphorylase Kinase, domain 1"/>
    <property type="match status" value="1"/>
</dbReference>
<evidence type="ECO:0000256" key="8">
    <source>
        <dbReference type="ARBA" id="ARBA00022840"/>
    </source>
</evidence>
<dbReference type="AlphaFoldDB" id="A0AAD9QYR0"/>
<dbReference type="CDD" id="cd14336">
    <property type="entry name" value="UBA_AID_AMPKalpha"/>
    <property type="match status" value="1"/>
</dbReference>
<dbReference type="PANTHER" id="PTHR24346">
    <property type="entry name" value="MAP/MICROTUBULE AFFINITY-REGULATING KINASE"/>
    <property type="match status" value="1"/>
</dbReference>
<dbReference type="FunFam" id="3.30.200.20:FF:000236">
    <property type="entry name" value="Non-specific serine/threonine protein kinase"/>
    <property type="match status" value="1"/>
</dbReference>
<evidence type="ECO:0000256" key="5">
    <source>
        <dbReference type="ARBA" id="ARBA00022679"/>
    </source>
</evidence>
<dbReference type="Gene3D" id="1.10.8.10">
    <property type="entry name" value="DNA helicase RuvA subunit, C-terminal domain"/>
    <property type="match status" value="1"/>
</dbReference>
<evidence type="ECO:0000256" key="3">
    <source>
        <dbReference type="ARBA" id="ARBA00022527"/>
    </source>
</evidence>
<evidence type="ECO:0000256" key="10">
    <source>
        <dbReference type="ARBA" id="ARBA00048679"/>
    </source>
</evidence>
<dbReference type="InterPro" id="IPR049020">
    <property type="entry name" value="PRKAA1/2_AID"/>
</dbReference>
<reference evidence="13" key="2">
    <citation type="journal article" date="2023" name="Science">
        <title>Genomic signatures of disease resistance in endangered staghorn corals.</title>
        <authorList>
            <person name="Vollmer S.V."/>
            <person name="Selwyn J.D."/>
            <person name="Despard B.A."/>
            <person name="Roesel C.L."/>
        </authorList>
    </citation>
    <scope>NUCLEOTIDE SEQUENCE</scope>
    <source>
        <strain evidence="13">K2</strain>
    </source>
</reference>
<comment type="caution">
    <text evidence="13">The sequence shown here is derived from an EMBL/GenBank/DDBJ whole genome shotgun (WGS) entry which is preliminary data.</text>
</comment>
<evidence type="ECO:0000256" key="9">
    <source>
        <dbReference type="ARBA" id="ARBA00047899"/>
    </source>
</evidence>
<dbReference type="GO" id="GO:0005737">
    <property type="term" value="C:cytoplasm"/>
    <property type="evidence" value="ECO:0007669"/>
    <property type="project" value="TreeGrafter"/>
</dbReference>
<evidence type="ECO:0000313" key="13">
    <source>
        <dbReference type="EMBL" id="KAK2569541.1"/>
    </source>
</evidence>
<evidence type="ECO:0000256" key="7">
    <source>
        <dbReference type="ARBA" id="ARBA00022777"/>
    </source>
</evidence>
<name>A0AAD9QYR0_ACRCE</name>
<evidence type="ECO:0000256" key="4">
    <source>
        <dbReference type="ARBA" id="ARBA00022553"/>
    </source>
</evidence>
<dbReference type="Pfam" id="PF00069">
    <property type="entry name" value="Pkinase"/>
    <property type="match status" value="2"/>
</dbReference>
<keyword evidence="7 13" id="KW-0418">Kinase</keyword>
<dbReference type="PROSITE" id="PS00107">
    <property type="entry name" value="PROTEIN_KINASE_ATP"/>
    <property type="match status" value="1"/>
</dbReference>
<evidence type="ECO:0000256" key="11">
    <source>
        <dbReference type="PROSITE-ProRule" id="PRU10141"/>
    </source>
</evidence>
<dbReference type="InterPro" id="IPR011009">
    <property type="entry name" value="Kinase-like_dom_sf"/>
</dbReference>
<organism evidence="13 14">
    <name type="scientific">Acropora cervicornis</name>
    <name type="common">Staghorn coral</name>
    <dbReference type="NCBI Taxonomy" id="6130"/>
    <lineage>
        <taxon>Eukaryota</taxon>
        <taxon>Metazoa</taxon>
        <taxon>Cnidaria</taxon>
        <taxon>Anthozoa</taxon>
        <taxon>Hexacorallia</taxon>
        <taxon>Scleractinia</taxon>
        <taxon>Astrocoeniina</taxon>
        <taxon>Acroporidae</taxon>
        <taxon>Acropora</taxon>
    </lineage>
</organism>
<dbReference type="PROSITE" id="PS50011">
    <property type="entry name" value="PROTEIN_KINASE_DOM"/>
    <property type="match status" value="1"/>
</dbReference>
<dbReference type="GO" id="GO:0120025">
    <property type="term" value="C:plasma membrane bounded cell projection"/>
    <property type="evidence" value="ECO:0007669"/>
    <property type="project" value="UniProtKB-ARBA"/>
</dbReference>
<dbReference type="EC" id="2.7.11.1" evidence="2"/>
<dbReference type="Proteomes" id="UP001249851">
    <property type="component" value="Unassembled WGS sequence"/>
</dbReference>
<dbReference type="InterPro" id="IPR000719">
    <property type="entry name" value="Prot_kinase_dom"/>
</dbReference>
<dbReference type="FunFam" id="1.10.510.10:FF:000571">
    <property type="entry name" value="Maternal embryonic leucine zipper kinase"/>
    <property type="match status" value="1"/>
</dbReference>
<keyword evidence="3" id="KW-0723">Serine/threonine-protein kinase</keyword>
<dbReference type="CDD" id="cd12122">
    <property type="entry name" value="AMPKA_C"/>
    <property type="match status" value="1"/>
</dbReference>